<feature type="compositionally biased region" description="Polar residues" evidence="1">
    <location>
        <begin position="2425"/>
        <end position="2450"/>
    </location>
</feature>
<feature type="compositionally biased region" description="Acidic residues" evidence="1">
    <location>
        <begin position="2978"/>
        <end position="2992"/>
    </location>
</feature>
<keyword evidence="3" id="KW-1185">Reference proteome</keyword>
<evidence type="ECO:0000313" key="2">
    <source>
        <dbReference type="EMBL" id="CAG9800456.1"/>
    </source>
</evidence>
<feature type="compositionally biased region" description="Polar residues" evidence="1">
    <location>
        <begin position="2464"/>
        <end position="2474"/>
    </location>
</feature>
<feature type="region of interest" description="Disordered" evidence="1">
    <location>
        <begin position="2978"/>
        <end position="3001"/>
    </location>
</feature>
<gene>
    <name evidence="2" type="ORF">CHIRRI_LOCUS3399</name>
</gene>
<feature type="compositionally biased region" description="Low complexity" evidence="1">
    <location>
        <begin position="2341"/>
        <end position="2367"/>
    </location>
</feature>
<feature type="compositionally biased region" description="Basic and acidic residues" evidence="1">
    <location>
        <begin position="2330"/>
        <end position="2340"/>
    </location>
</feature>
<feature type="region of interest" description="Disordered" evidence="1">
    <location>
        <begin position="2823"/>
        <end position="2842"/>
    </location>
</feature>
<sequence length="3001" mass="337270">MSAIESFVLFLKNLEHQWDAFKKVENGTDEKNLRAEFNQLISLTLDSCLDFRNVQQNAQIEEIWEKIKITISSLSLEEGANQSINNVLNTEKWTSNYGQWLLSGKLIGSSVRLVTFDNKLLYESDEVINARLESLMNLFLKTTNDDTGQMILNVFETYRKYILRDVKFQCKLSCATVKKLIYYYMIILCHRKCSDHISSTIKLFPNYRKINYIISLCKEQEDGVKHSKLIKYYKAQIVERFIEHLLYCEFQKLKPEQDIKNFNLYLQQLIDLAYHEKTIDENMERIILSASDMNVISDYYYLAATQLRLQMPNKQNLIYKLISIGISHDISSLQELKYSIDETKRSKELENEYKLAYRRIYLALVTLGCTIKDYVLRRLCFQTASFCEHETTSCVDILRHLPVLDIVDQGDNLDPILLDIRYLLETFQYDIRDRTKLSSTFVKYSNASFETLEYYAQTADLDDDLAPLEYPGVEKYMKRQAIEEKEHISQTSDLDKCLNEIDNFNNELSSRFKNLRNQYKPLRKQTPPSDEQIDVKIKEVLSKSEDFRITKTGDIFYELCCITFEDILSPNVHLENLKDKHNEQNKDNLHFSYDMCNYTNDDIDINSIYSSGIVQVFNLYDKGYSTYDIENIMLYTILEKKMKFIAEEFALFNKNRNLEFDEEQQNQVHACFLYLSNKPHPEYGRLLRLSSTLRRYNSPLEYNLDFYVFDAMPGRYKYRHKNKPIKVKQETNESFENGNGDLSNSMKDNSFELDHLNLPIPVSEIKTELSMISQIPQQIQPIMRVKKEKIPPAINLTGIQTFNSSAEVQSIFKILQVEIAALIQKEVFIDISKISDISSPHLVQCINTEVKSSLPIKIQKIRNGNLNPREIDREIKMPLNVSGRLTIILEFRDEIKYDEHFENPYIASSLHHRIMSNLMIDHLTHNAKCDIDCIVDGFVSKIKCSFQGQKSYRPRKKVQKPELSAEKMSVIQSPIKVESNSSNSNSNIPSISNIVMNVNNNVNNTPVNGLNFIQQPYPYPQITSNQFNVPVSQYSTNIQTQYTPSVCYAQSNDPIHSSVIQAPPQFTNGVQQQQIPSQFQQPPQQSVLQGHEPFICNSNAAVPQDSSNVLVSPNRVKPKVEILKIEDVSDINITGLKKISFSNPCMVVKEEPPNNGYNQTEPGVSVVTIEKPIKQEIKTEDELVDFEDEIQTTMLQSTVPKKHIHIPETKSLPTIVLPKSPPPLHYPSNKNDINTQITKEIKQEPVQQNVLPQMRPNVIKSPITSPQQIIDVKVEIPEEVNSLKKMKIDFTKNLAELIENAKKKFVETKKDVAEVVIDLTEDISEPSIDLTSEIYGCDNIYDDRRLKMAKKSAPDITFIGCDTVSGPDSFLKDSQERAQKRFLKRSLPISQSEDSVRKCKVLLVDVMKDMDKSFLKKETPIRLQKVPVDPITENTVIRNNLKSSTVAEAIPTEELPNESYVDSVYDATFTIVCHNSVSYVFNDSYGDGIANVIDRYSKCKTNNNANYNYNNSKLTNLDAVKNKLNNGNLDSFDTNNANDISIFLKMIEKPSYSDKNHLNFTKNLKNRKKFVRWTPKECNFRLDKEKTSHKSNFDDEKNHKSLLYQISQDVMNSIPGLNSFEFFKIPSSPQRTLQIEVVHLKELKNSAANETNDVNDGVSNEPGNLLHNDGNNSEIMSNSTTIHVHKIGQTSISHETETRTLQTSFGSIIKNTYPPATSRVVVNNSTDKFIKLKADDTKKISMTAESAMKNASNVKIIACSSQQQLTDSSKNVTKNQTLINMLTQQVMVPTSSNRHYIITSATKASDVATGTSCTLTTNNPMINAVRKTVTTSTGQSQLVQILNSPPTNFTMKSLNVLSSANTSNMKPNQILTVPTSSNVDGMKTDLPDSIKQQGVVQFICKTDGKIIHLTPICNSNTGTGLTKKITYKVDTSGAKGPTILHHANQQIILNNQLRKDENPNILTIIQKQSNECDKKNNKNTIVGIAQNSNPASPMGTRSVYEETYAKFIQTPSVGITTSNASDMGLLTISSTPINTSVSGSTSNTFIQKIGKTVIQSSNQILPKFNQAFGKSIFSTTTINDQTKVATTRETFTRSVVNTISPVKVTKNEKNEISFIESTESNEKPLPTLQSALQGNNLLYARSIGNGKLIASNNNNVLLTALRSNSNQTNNVRIITSIADSMSNTNRTIMTPVRISVPIQIPQLINSVRPQSTGNFRPQIVIAPAASTVVRPQSNIQNLNQSGSKLQSLLMGSQQNSTSTINQQPDQNADIENNKIKVEQKQKKTVDNSTLEQLREFDMVLEQVLERSSATPNSVASPPPDNSNHSSPRKQFSENKMKIEIKSSSVSITSNSPSDSPTSSKSLSGSNSAKATPKLQEDEHTAQRILDILANYKEQVRNSPDLNNKPAPRRRANPPTNPPAKRKKVSASTSTGNMKNSKQFGSSSDVMTDTMGSEEDSSCGVGSGVASTGSINNSPRGDIDDHTDVSMDNNFYMEDAKREIALSPQSSNSSVTTSPAHNKFSVSRRSLVIESKNNSGSDTISSKSFILNNSQSSASSASSITRTSLGESVERLSAQGSTTAVLMPGNYILPMNVLKSGQHLAILSSQNGQKIIAVPASQLTSPVSINNSSGTSIILQRYVNQMNEAAAAAASGLGDKARLTHSNENDGNTKTLHFQHQNNLMIGNNKSHASAFYVKSFDEDIKNIKQENDQLNSYDSASSNNFVSDKTLITEIIQQQQQLSHNHPQHNFMIKLNEPSDPKSSSSIMFMGDTRSTSTDIKNIEVNSIKIKSEKLDYDECIKEEMMDLNNENEMLNSPMLNTKMEVDENTSSNHDTSDADNSHSQKLPQFPSILSSCLTKQSNSANSVKNTKGFLIDPSSKILMYNDRKQSSTSTGIDKEIFNQKSFSEECADLGVDEPIASDLFPEADLLFDSGSPKFDQINPNDGNIQIKRELENGEVLLQMNYNNNMSEPWLNFDTEDELVDDSNGESSDDVNESGNSKTNF</sequence>
<evidence type="ECO:0000256" key="1">
    <source>
        <dbReference type="SAM" id="MobiDB-lite"/>
    </source>
</evidence>
<dbReference type="Proteomes" id="UP001153620">
    <property type="component" value="Chromosome 1"/>
</dbReference>
<protein>
    <submittedName>
        <fullName evidence="2">Uncharacterized protein</fullName>
    </submittedName>
</protein>
<dbReference type="EMBL" id="OU895877">
    <property type="protein sequence ID" value="CAG9800456.1"/>
    <property type="molecule type" value="Genomic_DNA"/>
</dbReference>
<feature type="region of interest" description="Disordered" evidence="1">
    <location>
        <begin position="2247"/>
        <end position="2268"/>
    </location>
</feature>
<feature type="region of interest" description="Disordered" evidence="1">
    <location>
        <begin position="2391"/>
        <end position="2485"/>
    </location>
</feature>
<accession>A0A9N9RQ93</accession>
<evidence type="ECO:0000313" key="3">
    <source>
        <dbReference type="Proteomes" id="UP001153620"/>
    </source>
</evidence>
<reference evidence="2" key="2">
    <citation type="submission" date="2022-10" db="EMBL/GenBank/DDBJ databases">
        <authorList>
            <consortium name="ENA_rothamsted_submissions"/>
            <consortium name="culmorum"/>
            <person name="King R."/>
        </authorList>
    </citation>
    <scope>NUCLEOTIDE SEQUENCE</scope>
</reference>
<name>A0A9N9RQ93_9DIPT</name>
<feature type="compositionally biased region" description="Polar residues" evidence="1">
    <location>
        <begin position="2305"/>
        <end position="2315"/>
    </location>
</feature>
<organism evidence="2 3">
    <name type="scientific">Chironomus riparius</name>
    <dbReference type="NCBI Taxonomy" id="315576"/>
    <lineage>
        <taxon>Eukaryota</taxon>
        <taxon>Metazoa</taxon>
        <taxon>Ecdysozoa</taxon>
        <taxon>Arthropoda</taxon>
        <taxon>Hexapoda</taxon>
        <taxon>Insecta</taxon>
        <taxon>Pterygota</taxon>
        <taxon>Neoptera</taxon>
        <taxon>Endopterygota</taxon>
        <taxon>Diptera</taxon>
        <taxon>Nematocera</taxon>
        <taxon>Chironomoidea</taxon>
        <taxon>Chironomidae</taxon>
        <taxon>Chironominae</taxon>
        <taxon>Chironomus</taxon>
    </lineage>
</organism>
<feature type="region of interest" description="Disordered" evidence="1">
    <location>
        <begin position="2305"/>
        <end position="2379"/>
    </location>
</feature>
<feature type="compositionally biased region" description="Low complexity" evidence="1">
    <location>
        <begin position="2252"/>
        <end position="2263"/>
    </location>
</feature>
<reference evidence="2" key="1">
    <citation type="submission" date="2022-01" db="EMBL/GenBank/DDBJ databases">
        <authorList>
            <person name="King R."/>
        </authorList>
    </citation>
    <scope>NUCLEOTIDE SEQUENCE</scope>
</reference>
<dbReference type="OrthoDB" id="6427254at2759"/>
<proteinExistence type="predicted"/>